<organism evidence="2 3">
    <name type="scientific">Formosa sediminum</name>
    <dbReference type="NCBI Taxonomy" id="2594004"/>
    <lineage>
        <taxon>Bacteria</taxon>
        <taxon>Pseudomonadati</taxon>
        <taxon>Bacteroidota</taxon>
        <taxon>Flavobacteriia</taxon>
        <taxon>Flavobacteriales</taxon>
        <taxon>Flavobacteriaceae</taxon>
        <taxon>Formosa</taxon>
    </lineage>
</organism>
<evidence type="ECO:0000313" key="3">
    <source>
        <dbReference type="Proteomes" id="UP000319209"/>
    </source>
</evidence>
<dbReference type="Gene3D" id="3.40.30.10">
    <property type="entry name" value="Glutaredoxin"/>
    <property type="match status" value="1"/>
</dbReference>
<dbReference type="KEGG" id="fop:FNB79_09235"/>
<dbReference type="RefSeq" id="WP_143381042.1">
    <property type="nucleotide sequence ID" value="NZ_CP041637.1"/>
</dbReference>
<dbReference type="AlphaFoldDB" id="A0A516GRL2"/>
<reference evidence="2 3" key="1">
    <citation type="submission" date="2019-07" db="EMBL/GenBank/DDBJ databases">
        <title>Genome sequencing for Formosa sp. PS13.</title>
        <authorList>
            <person name="Park S.-J."/>
        </authorList>
    </citation>
    <scope>NUCLEOTIDE SEQUENCE [LARGE SCALE GENOMIC DNA]</scope>
    <source>
        <strain evidence="2 3">PS13</strain>
    </source>
</reference>
<dbReference type="PANTHER" id="PTHR42852">
    <property type="entry name" value="THIOL:DISULFIDE INTERCHANGE PROTEIN DSBE"/>
    <property type="match status" value="1"/>
</dbReference>
<protein>
    <submittedName>
        <fullName evidence="2">Redoxin domain-containing protein</fullName>
    </submittedName>
</protein>
<name>A0A516GRL2_9FLAO</name>
<sequence>MKLKSSQKQNIVFAIGLVLLIIPQTRQPIQVFIQKGLAVFSPSVTEKSEQQDVNSYQWHLKDLEGQSYNFKFAQNQVVLLNFWATWCPPCIAEMPSLVALHKDYKDKVQFLFVSNEDEDVIVAFLKKHNYTIPVHQPMSAVPERLHTSTIPRTLLISKSGKIVIDKTGASNWNSNTVRTTIEQLLAE</sequence>
<accession>A0A516GRL2</accession>
<dbReference type="PANTHER" id="PTHR42852:SF17">
    <property type="entry name" value="THIOREDOXIN-LIKE PROTEIN HI_1115"/>
    <property type="match status" value="1"/>
</dbReference>
<evidence type="ECO:0000259" key="1">
    <source>
        <dbReference type="PROSITE" id="PS51352"/>
    </source>
</evidence>
<dbReference type="SUPFAM" id="SSF52833">
    <property type="entry name" value="Thioredoxin-like"/>
    <property type="match status" value="1"/>
</dbReference>
<dbReference type="InterPro" id="IPR036249">
    <property type="entry name" value="Thioredoxin-like_sf"/>
</dbReference>
<proteinExistence type="predicted"/>
<evidence type="ECO:0000313" key="2">
    <source>
        <dbReference type="EMBL" id="QDO94155.1"/>
    </source>
</evidence>
<dbReference type="PROSITE" id="PS51352">
    <property type="entry name" value="THIOREDOXIN_2"/>
    <property type="match status" value="1"/>
</dbReference>
<dbReference type="Pfam" id="PF08534">
    <property type="entry name" value="Redoxin"/>
    <property type="match status" value="1"/>
</dbReference>
<dbReference type="InterPro" id="IPR050553">
    <property type="entry name" value="Thioredoxin_ResA/DsbE_sf"/>
</dbReference>
<dbReference type="InterPro" id="IPR013740">
    <property type="entry name" value="Redoxin"/>
</dbReference>
<dbReference type="EMBL" id="CP041637">
    <property type="protein sequence ID" value="QDO94155.1"/>
    <property type="molecule type" value="Genomic_DNA"/>
</dbReference>
<gene>
    <name evidence="2" type="ORF">FNB79_09235</name>
</gene>
<dbReference type="OrthoDB" id="9815205at2"/>
<dbReference type="GO" id="GO:0016491">
    <property type="term" value="F:oxidoreductase activity"/>
    <property type="evidence" value="ECO:0007669"/>
    <property type="project" value="InterPro"/>
</dbReference>
<dbReference type="CDD" id="cd02966">
    <property type="entry name" value="TlpA_like_family"/>
    <property type="match status" value="1"/>
</dbReference>
<feature type="domain" description="Thioredoxin" evidence="1">
    <location>
        <begin position="35"/>
        <end position="186"/>
    </location>
</feature>
<dbReference type="InterPro" id="IPR013766">
    <property type="entry name" value="Thioredoxin_domain"/>
</dbReference>
<keyword evidence="3" id="KW-1185">Reference proteome</keyword>
<dbReference type="Proteomes" id="UP000319209">
    <property type="component" value="Chromosome"/>
</dbReference>